<keyword evidence="5" id="KW-0812">Transmembrane</keyword>
<comment type="similarity">
    <text evidence="2">Belongs to the outer membrane factor (OMF) (TC 1.B.17) family.</text>
</comment>
<keyword evidence="7" id="KW-0998">Cell outer membrane</keyword>
<dbReference type="Proteomes" id="UP000198771">
    <property type="component" value="Unassembled WGS sequence"/>
</dbReference>
<evidence type="ECO:0000256" key="1">
    <source>
        <dbReference type="ARBA" id="ARBA00004442"/>
    </source>
</evidence>
<sequence length="562" mass="63423">MPYRPLCKSVLAFVLFILAVWTWAGATSAWSRSPGQDQLKALLQTRQAAGDQTPDQGTEYVLPLTMEPGLPEVLELNLTEAVHLALRRNREIESAYLGRILQKFSLGRDLSKFHPNLKIEPKADASIVGSSSRYVAGGPDAERSRTETVDAGVVTTVTQKVPTGAELSFAWDNTFTGTRNRYGDIGSRETGLTGWSVGFRQPLLRSGGIRYNTASLVRAAMQEEDDVRALRDTLIGTVNGVITDYRAMMRARQRLELAEDALAKANKHLEDTRVLIAAGRRAANESLQAEADLAQKELDLETARQELDTAQLNLVRRLELDSGTAIALTEPIELHVVTPDFENSLKLALERNQAFLSAHNALELARMNLEDVLNQRRWDLDLEGAYTDGWRRRHPEPDFRQDEWRVGVALKIPLPIYGDPKYDREQPLLAARIALRRAEMALVTNRENLENLVRQRVLTVESRLKQVELARRTYELSEQTYHFSELKYQLGQMSNTSFIIEQDRLRNARNSLNDSIINYQNSLTELDALLATTLDTWGIAFIAERADLEEQYLGGKVWLLDR</sequence>
<keyword evidence="8" id="KW-0175">Coiled coil</keyword>
<dbReference type="EMBL" id="FMXO01000007">
    <property type="protein sequence ID" value="SDB28366.1"/>
    <property type="molecule type" value="Genomic_DNA"/>
</dbReference>
<feature type="coiled-coil region" evidence="8">
    <location>
        <begin position="248"/>
        <end position="313"/>
    </location>
</feature>
<comment type="subcellular location">
    <subcellularLocation>
        <location evidence="1">Cell outer membrane</location>
    </subcellularLocation>
</comment>
<dbReference type="Pfam" id="PF02321">
    <property type="entry name" value="OEP"/>
    <property type="match status" value="1"/>
</dbReference>
<dbReference type="SUPFAM" id="SSF56954">
    <property type="entry name" value="Outer membrane efflux proteins (OEP)"/>
    <property type="match status" value="1"/>
</dbReference>
<evidence type="ECO:0000256" key="7">
    <source>
        <dbReference type="ARBA" id="ARBA00023237"/>
    </source>
</evidence>
<organism evidence="9 10">
    <name type="scientific">Desulfonatronum thiosulfatophilum</name>
    <dbReference type="NCBI Taxonomy" id="617002"/>
    <lineage>
        <taxon>Bacteria</taxon>
        <taxon>Pseudomonadati</taxon>
        <taxon>Thermodesulfobacteriota</taxon>
        <taxon>Desulfovibrionia</taxon>
        <taxon>Desulfovibrionales</taxon>
        <taxon>Desulfonatronaceae</taxon>
        <taxon>Desulfonatronum</taxon>
    </lineage>
</organism>
<name>A0A1G6C635_9BACT</name>
<reference evidence="9 10" key="1">
    <citation type="submission" date="2016-10" db="EMBL/GenBank/DDBJ databases">
        <authorList>
            <person name="de Groot N.N."/>
        </authorList>
    </citation>
    <scope>NUCLEOTIDE SEQUENCE [LARGE SCALE GENOMIC DNA]</scope>
    <source>
        <strain evidence="9 10">ASO4-2</strain>
    </source>
</reference>
<evidence type="ECO:0000256" key="3">
    <source>
        <dbReference type="ARBA" id="ARBA00022448"/>
    </source>
</evidence>
<dbReference type="InterPro" id="IPR051906">
    <property type="entry name" value="TolC-like"/>
</dbReference>
<accession>A0A1G6C635</accession>
<keyword evidence="3" id="KW-0813">Transport</keyword>
<evidence type="ECO:0000256" key="6">
    <source>
        <dbReference type="ARBA" id="ARBA00023136"/>
    </source>
</evidence>
<dbReference type="GO" id="GO:1990281">
    <property type="term" value="C:efflux pump complex"/>
    <property type="evidence" value="ECO:0007669"/>
    <property type="project" value="TreeGrafter"/>
</dbReference>
<dbReference type="STRING" id="617002.SAMN05660653_01344"/>
<evidence type="ECO:0000313" key="10">
    <source>
        <dbReference type="Proteomes" id="UP000198771"/>
    </source>
</evidence>
<evidence type="ECO:0000256" key="4">
    <source>
        <dbReference type="ARBA" id="ARBA00022452"/>
    </source>
</evidence>
<keyword evidence="4" id="KW-1134">Transmembrane beta strand</keyword>
<evidence type="ECO:0000256" key="2">
    <source>
        <dbReference type="ARBA" id="ARBA00007613"/>
    </source>
</evidence>
<dbReference type="GO" id="GO:0009279">
    <property type="term" value="C:cell outer membrane"/>
    <property type="evidence" value="ECO:0007669"/>
    <property type="project" value="UniProtKB-SubCell"/>
</dbReference>
<proteinExistence type="inferred from homology"/>
<evidence type="ECO:0000256" key="8">
    <source>
        <dbReference type="SAM" id="Coils"/>
    </source>
</evidence>
<dbReference type="InterPro" id="IPR003423">
    <property type="entry name" value="OMP_efflux"/>
</dbReference>
<evidence type="ECO:0000256" key="5">
    <source>
        <dbReference type="ARBA" id="ARBA00022692"/>
    </source>
</evidence>
<dbReference type="GO" id="GO:0015562">
    <property type="term" value="F:efflux transmembrane transporter activity"/>
    <property type="evidence" value="ECO:0007669"/>
    <property type="project" value="InterPro"/>
</dbReference>
<evidence type="ECO:0000313" key="9">
    <source>
        <dbReference type="EMBL" id="SDB28366.1"/>
    </source>
</evidence>
<keyword evidence="10" id="KW-1185">Reference proteome</keyword>
<dbReference type="AlphaFoldDB" id="A0A1G6C635"/>
<dbReference type="Gene3D" id="1.20.1600.10">
    <property type="entry name" value="Outer membrane efflux proteins (OEP)"/>
    <property type="match status" value="1"/>
</dbReference>
<dbReference type="GO" id="GO:0015288">
    <property type="term" value="F:porin activity"/>
    <property type="evidence" value="ECO:0007669"/>
    <property type="project" value="TreeGrafter"/>
</dbReference>
<protein>
    <submittedName>
        <fullName evidence="9">Outer membrane protein TolC</fullName>
    </submittedName>
</protein>
<dbReference type="PANTHER" id="PTHR30026:SF20">
    <property type="entry name" value="OUTER MEMBRANE PROTEIN TOLC"/>
    <property type="match status" value="1"/>
</dbReference>
<keyword evidence="6" id="KW-0472">Membrane</keyword>
<dbReference type="PANTHER" id="PTHR30026">
    <property type="entry name" value="OUTER MEMBRANE PROTEIN TOLC"/>
    <property type="match status" value="1"/>
</dbReference>
<dbReference type="RefSeq" id="WP_092119062.1">
    <property type="nucleotide sequence ID" value="NZ_FMXO01000007.1"/>
</dbReference>
<dbReference type="OrthoDB" id="188180at2"/>
<gene>
    <name evidence="9" type="ORF">SAMN05660653_01344</name>
</gene>